<feature type="coiled-coil region" evidence="2">
    <location>
        <begin position="3"/>
        <end position="77"/>
    </location>
</feature>
<dbReference type="InterPro" id="IPR024455">
    <property type="entry name" value="Phage_capsid"/>
</dbReference>
<evidence type="ECO:0000256" key="2">
    <source>
        <dbReference type="SAM" id="Coils"/>
    </source>
</evidence>
<comment type="caution">
    <text evidence="4">The sequence shown here is derived from an EMBL/GenBank/DDBJ whole genome shotgun (WGS) entry which is preliminary data.</text>
</comment>
<reference evidence="4 5" key="1">
    <citation type="submission" date="2014-01" db="EMBL/GenBank/DDBJ databases">
        <title>Plasmidome dynamics in the species complex Clostridium novyi sensu lato converts strains of independent lineages into distinctly different pathogens.</title>
        <authorList>
            <person name="Skarin H."/>
            <person name="Segerman B."/>
        </authorList>
    </citation>
    <scope>NUCLEOTIDE SEQUENCE [LARGE SCALE GENOMIC DNA]</scope>
    <source>
        <strain evidence="4 5">DC5</strain>
    </source>
</reference>
<evidence type="ECO:0000313" key="4">
    <source>
        <dbReference type="EMBL" id="KGN00828.1"/>
    </source>
</evidence>
<dbReference type="Proteomes" id="UP000030014">
    <property type="component" value="Unassembled WGS sequence"/>
</dbReference>
<name>A0A0A0IIP0_CLOBO</name>
<organism evidence="4 5">
    <name type="scientific">Clostridium botulinum C/D str. DC5</name>
    <dbReference type="NCBI Taxonomy" id="1443128"/>
    <lineage>
        <taxon>Bacteria</taxon>
        <taxon>Bacillati</taxon>
        <taxon>Bacillota</taxon>
        <taxon>Clostridia</taxon>
        <taxon>Eubacteriales</taxon>
        <taxon>Clostridiaceae</taxon>
        <taxon>Clostridium</taxon>
    </lineage>
</organism>
<keyword evidence="2" id="KW-0175">Coiled coil</keyword>
<evidence type="ECO:0000259" key="3">
    <source>
        <dbReference type="Pfam" id="PF05065"/>
    </source>
</evidence>
<accession>A0A0A0IIP0</accession>
<evidence type="ECO:0000256" key="1">
    <source>
        <dbReference type="ARBA" id="ARBA00004328"/>
    </source>
</evidence>
<dbReference type="AlphaFoldDB" id="A0A0A0IIP0"/>
<dbReference type="EMBL" id="JDRY01000015">
    <property type="protein sequence ID" value="KGN00828.1"/>
    <property type="molecule type" value="Genomic_DNA"/>
</dbReference>
<dbReference type="NCBIfam" id="TIGR01554">
    <property type="entry name" value="major_cap_HK97"/>
    <property type="match status" value="1"/>
</dbReference>
<dbReference type="Pfam" id="PF05065">
    <property type="entry name" value="Phage_capsid"/>
    <property type="match status" value="1"/>
</dbReference>
<dbReference type="RefSeq" id="WP_039259079.1">
    <property type="nucleotide sequence ID" value="NZ_JDRY01000015.1"/>
</dbReference>
<gene>
    <name evidence="4" type="ORF">Z955_02405</name>
</gene>
<comment type="subcellular location">
    <subcellularLocation>
        <location evidence="1">Virion</location>
    </subcellularLocation>
</comment>
<protein>
    <submittedName>
        <fullName evidence="4">Capsid protein</fullName>
    </submittedName>
</protein>
<proteinExistence type="predicted"/>
<feature type="domain" description="Phage capsid-like C-terminal" evidence="3">
    <location>
        <begin position="101"/>
        <end position="358"/>
    </location>
</feature>
<sequence length="358" mass="40611">MNLEELRALLQSKKGEIREFINNKEVNKAEKAMQEKRNLEKLIKTAEELEEEEKRDLENQKRNKEKKKEKVDEFRAIVKNIMGEKITEEERATIKTSDNSAVIPKQFVNKLQEIKKGFGSLKEYCDIIPVVKNEGTIPVVDLDQNELPEVDEGDNIIDGELVTKDIPYKCSKHGLIQSLSSETVDDAEREIEGLAKKNFTEIVTACENSKIVKTITENAQEVTGATSYEDIEKTMDTALPAVKAGLITLTNTNGFAYLKNLKDKNDRPLNLITEVSGKYYFNGKEIVTADDTILKATEGKNVFYSLNWKEAVKYCDRKAVTLARSTEAGFRDDTVKIRILERFGVVKGSTRSIKKIEF</sequence>
<evidence type="ECO:0000313" key="5">
    <source>
        <dbReference type="Proteomes" id="UP000030014"/>
    </source>
</evidence>
<dbReference type="InterPro" id="IPR054612">
    <property type="entry name" value="Phage_capsid-like_C"/>
</dbReference>
<dbReference type="SUPFAM" id="SSF56563">
    <property type="entry name" value="Major capsid protein gp5"/>
    <property type="match status" value="1"/>
</dbReference>